<accession>A0A840RPY5</accession>
<dbReference type="Proteomes" id="UP000571084">
    <property type="component" value="Unassembled WGS sequence"/>
</dbReference>
<proteinExistence type="predicted"/>
<comment type="caution">
    <text evidence="2">The sequence shown here is derived from an EMBL/GenBank/DDBJ whole genome shotgun (WGS) entry which is preliminary data.</text>
</comment>
<evidence type="ECO:0000313" key="3">
    <source>
        <dbReference type="Proteomes" id="UP000571084"/>
    </source>
</evidence>
<dbReference type="EMBL" id="JACHHQ010000002">
    <property type="protein sequence ID" value="MBB5199202.1"/>
    <property type="molecule type" value="Genomic_DNA"/>
</dbReference>
<evidence type="ECO:0000256" key="1">
    <source>
        <dbReference type="SAM" id="Phobius"/>
    </source>
</evidence>
<reference evidence="2 3" key="1">
    <citation type="submission" date="2020-08" db="EMBL/GenBank/DDBJ databases">
        <title>Genomic Encyclopedia of Type Strains, Phase IV (KMG-IV): sequencing the most valuable type-strain genomes for metagenomic binning, comparative biology and taxonomic classification.</title>
        <authorList>
            <person name="Goeker M."/>
        </authorList>
    </citation>
    <scope>NUCLEOTIDE SEQUENCE [LARGE SCALE GENOMIC DNA]</scope>
    <source>
        <strain evidence="2 3">DSM 23240</strain>
    </source>
</reference>
<sequence length="100" mass="11267">MRCAMAILFVQMIGMAFHHHDLLKESAECASCDLAAHVPAPPSLLPIAVMVPILVFAYYLLQVRIYFSARVGAGYLKPHSHAPPFYLRDKRPSLFDAVWR</sequence>
<gene>
    <name evidence="2" type="ORF">HNR39_001029</name>
</gene>
<keyword evidence="1" id="KW-0472">Membrane</keyword>
<organism evidence="2 3">
    <name type="scientific">Glaciimonas immobilis</name>
    <dbReference type="NCBI Taxonomy" id="728004"/>
    <lineage>
        <taxon>Bacteria</taxon>
        <taxon>Pseudomonadati</taxon>
        <taxon>Pseudomonadota</taxon>
        <taxon>Betaproteobacteria</taxon>
        <taxon>Burkholderiales</taxon>
        <taxon>Oxalobacteraceae</taxon>
        <taxon>Glaciimonas</taxon>
    </lineage>
</organism>
<protein>
    <submittedName>
        <fullName evidence="2">Uncharacterized protein</fullName>
    </submittedName>
</protein>
<evidence type="ECO:0000313" key="2">
    <source>
        <dbReference type="EMBL" id="MBB5199202.1"/>
    </source>
</evidence>
<name>A0A840RPY5_9BURK</name>
<feature type="transmembrane region" description="Helical" evidence="1">
    <location>
        <begin position="45"/>
        <end position="61"/>
    </location>
</feature>
<keyword evidence="3" id="KW-1185">Reference proteome</keyword>
<dbReference type="AlphaFoldDB" id="A0A840RPY5"/>
<keyword evidence="1" id="KW-1133">Transmembrane helix</keyword>
<keyword evidence="1" id="KW-0812">Transmembrane</keyword>